<name>A0ABT1JLK9_ACTCY</name>
<accession>A0ABT1JLK9</accession>
<sequence length="62" mass="6313">MSGRSPQRLLVVAAHSRDVRGARRLVVGLAGLVDGGGARRDETSALGVFPGVPVLAPALRGP</sequence>
<dbReference type="EMBL" id="AUBJ02000001">
    <property type="protein sequence ID" value="MCP2333390.1"/>
    <property type="molecule type" value="Genomic_DNA"/>
</dbReference>
<evidence type="ECO:0000313" key="1">
    <source>
        <dbReference type="EMBL" id="MCP2333390.1"/>
    </source>
</evidence>
<dbReference type="Proteomes" id="UP000791080">
    <property type="component" value="Unassembled WGS sequence"/>
</dbReference>
<evidence type="ECO:0000313" key="2">
    <source>
        <dbReference type="Proteomes" id="UP000791080"/>
    </source>
</evidence>
<protein>
    <submittedName>
        <fullName evidence="1">Uncharacterized protein</fullName>
    </submittedName>
</protein>
<comment type="caution">
    <text evidence="1">The sequence shown here is derived from an EMBL/GenBank/DDBJ whole genome shotgun (WGS) entry which is preliminary data.</text>
</comment>
<organism evidence="1 2">
    <name type="scientific">Actinoalloteichus caeruleus DSM 43889</name>
    <dbReference type="NCBI Taxonomy" id="1120930"/>
    <lineage>
        <taxon>Bacteria</taxon>
        <taxon>Bacillati</taxon>
        <taxon>Actinomycetota</taxon>
        <taxon>Actinomycetes</taxon>
        <taxon>Pseudonocardiales</taxon>
        <taxon>Pseudonocardiaceae</taxon>
        <taxon>Actinoalloteichus</taxon>
        <taxon>Actinoalloteichus cyanogriseus</taxon>
    </lineage>
</organism>
<dbReference type="RefSeq" id="WP_026419542.1">
    <property type="nucleotide sequence ID" value="NZ_AUBJ02000001.1"/>
</dbReference>
<reference evidence="1 2" key="1">
    <citation type="submission" date="2013-07" db="EMBL/GenBank/DDBJ databases">
        <authorList>
            <consortium name="DOE Joint Genome Institute"/>
            <person name="Reeve W."/>
            <person name="Huntemann M."/>
            <person name="Han J."/>
            <person name="Chen A."/>
            <person name="Kyrpides N."/>
            <person name="Mavromatis K."/>
            <person name="Markowitz V."/>
            <person name="Palaniappan K."/>
            <person name="Ivanova N."/>
            <person name="Schaumberg A."/>
            <person name="Pati A."/>
            <person name="Liolios K."/>
            <person name="Nordberg H.P."/>
            <person name="Cantor M.N."/>
            <person name="Hua S.X."/>
            <person name="Woyke T."/>
        </authorList>
    </citation>
    <scope>NUCLEOTIDE SEQUENCE [LARGE SCALE GENOMIC DNA]</scope>
    <source>
        <strain evidence="1 2">DSM 43889</strain>
    </source>
</reference>
<reference evidence="1 2" key="2">
    <citation type="submission" date="2022-06" db="EMBL/GenBank/DDBJ databases">
        <title>Genomic Encyclopedia of Type Strains, Phase I: the one thousand microbial genomes (KMG-I) project.</title>
        <authorList>
            <person name="Kyrpides N."/>
        </authorList>
    </citation>
    <scope>NUCLEOTIDE SEQUENCE [LARGE SCALE GENOMIC DNA]</scope>
    <source>
        <strain evidence="1 2">DSM 43889</strain>
    </source>
</reference>
<gene>
    <name evidence="1" type="ORF">G443_003660</name>
</gene>
<keyword evidence="2" id="KW-1185">Reference proteome</keyword>
<proteinExistence type="predicted"/>